<dbReference type="InterPro" id="IPR022225">
    <property type="entry name" value="Phage_tail_fibre_N"/>
</dbReference>
<comment type="caution">
    <text evidence="3">The sequence shown here is derived from an EMBL/GenBank/DDBJ whole genome shotgun (WGS) entry which is preliminary data.</text>
</comment>
<reference evidence="3 4" key="1">
    <citation type="submission" date="2017-04" db="EMBL/GenBank/DDBJ databases">
        <title>Presence of VIM-2 positive Pseudomonas species in chickens and their surrounding environment.</title>
        <authorList>
            <person name="Zhang R."/>
        </authorList>
    </citation>
    <scope>NUCLEOTIDE SEQUENCE [LARGE SCALE GENOMIC DNA]</scope>
    <source>
        <strain evidence="3 4">DZ-C18</strain>
    </source>
</reference>
<sequence>MARITLAGESLIAQKQGAKQALVVSKFIFANVPGLDPNTPIDRAAGKPPANQIVYTYLIPAENSGYVNPNQVVYSAQLGSDIGDFDWNWMGLETAEGVLFAVAYMPLQQKRKNIPPLQLGNNVTRNVLVEYDGAQETTGISIDAKTWQHDFTVRLAGIDERERLSNRDMFGRACFFDAGLQVEKVGTAYQVKPGLAYVEGVRVNVPAALAVPAAALPTTVWLDVVLERQLNDVVARWSLVCAAAKSDYKDALGVQHYCIPLADLTAAAISDRRSVEAITGPVVQHFAAKIGTYPQLRAQATTKGDVGLDQIPNAISNDPANNSTAVLATTNMVQAVRNLLQAAINNIISGVSIVGKAARLATARTISITGGATGSGTFDGAADLAINVTVNPASHTHTIAQTSGLQAALDSKLPLAGGSVTGATGFHQGIHGGYGLGNGGSNSWGAAIWSIGPSYDGEGQADDYRPTQHYGLSWIRSTHPSAIAQIGEGAYVYQAGALKGGIGTGGIYTAGVFYGNGAGLTNLNANNLAAGTIPDARLSGTYTGVNITGNAATSTTATKLATPRTLAMTGDASWAVPFDGTGNVSAVLTLANTGVVAGTYPKVTVDAKGRVLAGAALTAGDIPALDASKVTSGVLAAARLSGTYSITINGNAATASKWAAPRTITFTGGATGAVSLDGSANVSVSLNVQPSAHTHTTAQVTGLDAALLAAAPPGQVAAFAGAAVPAGWLKANGAAVSRTAYARLFAAIGTRYGAGDGSTTFNLPDGRGEFIRGWSDGRNVDAGRALGSIQLDQNRSHIHAATAASAGAHTHGMQTKLDWGQNGDSVSYAGGVASRVNQTQSAGAHTHTITIGAEGGNEARPRNMALLFCIKY</sequence>
<dbReference type="Pfam" id="PF12571">
    <property type="entry name" value="Phage_tail_fib"/>
    <property type="match status" value="1"/>
</dbReference>
<dbReference type="Pfam" id="PF07484">
    <property type="entry name" value="Collar"/>
    <property type="match status" value="1"/>
</dbReference>
<protein>
    <submittedName>
        <fullName evidence="3">Uncharacterized protein</fullName>
    </submittedName>
</protein>
<dbReference type="InterPro" id="IPR037053">
    <property type="entry name" value="Phage_tail_collar_dom_sf"/>
</dbReference>
<name>A0A1X0ZXQ4_PSEPU</name>
<feature type="domain" description="Phage tail collar" evidence="1">
    <location>
        <begin position="714"/>
        <end position="771"/>
    </location>
</feature>
<dbReference type="InterPro" id="IPR011083">
    <property type="entry name" value="Phage_tail_collar_dom"/>
</dbReference>
<evidence type="ECO:0000313" key="3">
    <source>
        <dbReference type="EMBL" id="ORL64423.1"/>
    </source>
</evidence>
<dbReference type="RefSeq" id="WP_084856481.1">
    <property type="nucleotide sequence ID" value="NZ_NBWC01000014.1"/>
</dbReference>
<evidence type="ECO:0000313" key="4">
    <source>
        <dbReference type="Proteomes" id="UP000193675"/>
    </source>
</evidence>
<gene>
    <name evidence="3" type="ORF">B7H17_12570</name>
</gene>
<dbReference type="EMBL" id="NBWC01000014">
    <property type="protein sequence ID" value="ORL64423.1"/>
    <property type="molecule type" value="Genomic_DNA"/>
</dbReference>
<dbReference type="AlphaFoldDB" id="A0A1X0ZXQ4"/>
<evidence type="ECO:0000259" key="2">
    <source>
        <dbReference type="Pfam" id="PF12571"/>
    </source>
</evidence>
<proteinExistence type="predicted"/>
<evidence type="ECO:0000259" key="1">
    <source>
        <dbReference type="Pfam" id="PF07484"/>
    </source>
</evidence>
<dbReference type="Proteomes" id="UP000193675">
    <property type="component" value="Unassembled WGS sequence"/>
</dbReference>
<organism evidence="3 4">
    <name type="scientific">Pseudomonas putida</name>
    <name type="common">Arthrobacter siderocapsulatus</name>
    <dbReference type="NCBI Taxonomy" id="303"/>
    <lineage>
        <taxon>Bacteria</taxon>
        <taxon>Pseudomonadati</taxon>
        <taxon>Pseudomonadota</taxon>
        <taxon>Gammaproteobacteria</taxon>
        <taxon>Pseudomonadales</taxon>
        <taxon>Pseudomonadaceae</taxon>
        <taxon>Pseudomonas</taxon>
    </lineage>
</organism>
<feature type="domain" description="Phage tail fibre protein N-terminal" evidence="2">
    <location>
        <begin position="3"/>
        <end position="159"/>
    </location>
</feature>
<dbReference type="Gene3D" id="3.90.1340.10">
    <property type="entry name" value="Phage tail collar domain"/>
    <property type="match status" value="1"/>
</dbReference>
<dbReference type="SUPFAM" id="SSF88874">
    <property type="entry name" value="Receptor-binding domain of short tail fibre protein gp12"/>
    <property type="match status" value="1"/>
</dbReference>
<accession>A0A1X0ZXQ4</accession>